<name>A0A1T5G347_9FLAO</name>
<dbReference type="STRING" id="619805.SAMN05660477_02532"/>
<dbReference type="Proteomes" id="UP000191112">
    <property type="component" value="Unassembled WGS sequence"/>
</dbReference>
<protein>
    <submittedName>
        <fullName evidence="3">Outer membrane protein beta-barrel domain-containing protein</fullName>
    </submittedName>
</protein>
<feature type="signal peptide" evidence="1">
    <location>
        <begin position="1"/>
        <end position="18"/>
    </location>
</feature>
<keyword evidence="4" id="KW-1185">Reference proteome</keyword>
<dbReference type="AlphaFoldDB" id="A0A1T5G347"/>
<sequence>MKKLITAMAMFASVAAFSQVTLGARANLLFNTSSAKWKDIKNTASNAWESNGKSNTGFNFGLSAKINLPVTSLFVMPEIYYTSIKNSVEVNDPVAGKNIELEAKNDRIDIPVLLGYNLMGETLSAFVGPVFSVNTSKDNKFENFTESEAKDFGVGYQFGANVTLKKFVINARYEGAFSKDERKFINSVGGSNTEINYDNRPSFFILGLGYNF</sequence>
<organism evidence="3 4">
    <name type="scientific">Soonwooa buanensis</name>
    <dbReference type="NCBI Taxonomy" id="619805"/>
    <lineage>
        <taxon>Bacteria</taxon>
        <taxon>Pseudomonadati</taxon>
        <taxon>Bacteroidota</taxon>
        <taxon>Flavobacteriia</taxon>
        <taxon>Flavobacteriales</taxon>
        <taxon>Weeksellaceae</taxon>
        <taxon>Chryseobacterium group</taxon>
        <taxon>Soonwooa</taxon>
    </lineage>
</organism>
<evidence type="ECO:0000259" key="2">
    <source>
        <dbReference type="Pfam" id="PF13568"/>
    </source>
</evidence>
<evidence type="ECO:0000313" key="3">
    <source>
        <dbReference type="EMBL" id="SKC02704.1"/>
    </source>
</evidence>
<dbReference type="InterPro" id="IPR011250">
    <property type="entry name" value="OMP/PagP_B-barrel"/>
</dbReference>
<feature type="chain" id="PRO_5012775395" evidence="1">
    <location>
        <begin position="19"/>
        <end position="212"/>
    </location>
</feature>
<keyword evidence="1" id="KW-0732">Signal</keyword>
<gene>
    <name evidence="3" type="ORF">SAMN05660477_02532</name>
</gene>
<evidence type="ECO:0000256" key="1">
    <source>
        <dbReference type="SAM" id="SignalP"/>
    </source>
</evidence>
<dbReference type="EMBL" id="FUYZ01000009">
    <property type="protein sequence ID" value="SKC02704.1"/>
    <property type="molecule type" value="Genomic_DNA"/>
</dbReference>
<proteinExistence type="predicted"/>
<dbReference type="Pfam" id="PF13568">
    <property type="entry name" value="OMP_b-brl_2"/>
    <property type="match status" value="1"/>
</dbReference>
<accession>A0A1T5G347</accession>
<dbReference type="OrthoDB" id="1431594at2"/>
<evidence type="ECO:0000313" key="4">
    <source>
        <dbReference type="Proteomes" id="UP000191112"/>
    </source>
</evidence>
<dbReference type="RefSeq" id="WP_079667726.1">
    <property type="nucleotide sequence ID" value="NZ_FUYZ01000009.1"/>
</dbReference>
<dbReference type="SUPFAM" id="SSF56925">
    <property type="entry name" value="OMPA-like"/>
    <property type="match status" value="1"/>
</dbReference>
<dbReference type="InterPro" id="IPR025665">
    <property type="entry name" value="Beta-barrel_OMP_2"/>
</dbReference>
<reference evidence="3 4" key="1">
    <citation type="submission" date="2017-02" db="EMBL/GenBank/DDBJ databases">
        <authorList>
            <person name="Peterson S.W."/>
        </authorList>
    </citation>
    <scope>NUCLEOTIDE SEQUENCE [LARGE SCALE GENOMIC DNA]</scope>
    <source>
        <strain evidence="3 4">DSM 22323</strain>
    </source>
</reference>
<feature type="domain" description="Outer membrane protein beta-barrel" evidence="2">
    <location>
        <begin position="20"/>
        <end position="178"/>
    </location>
</feature>